<gene>
    <name evidence="8" type="ORF">A1Q1_02859</name>
</gene>
<dbReference type="PROSITE" id="PS50294">
    <property type="entry name" value="WD_REPEATS_REGION"/>
    <property type="match status" value="1"/>
</dbReference>
<dbReference type="Pfam" id="PF00400">
    <property type="entry name" value="WD40"/>
    <property type="match status" value="5"/>
</dbReference>
<dbReference type="PROSITE" id="PS51394">
    <property type="entry name" value="PFU"/>
    <property type="match status" value="1"/>
</dbReference>
<evidence type="ECO:0000256" key="1">
    <source>
        <dbReference type="ARBA" id="ARBA00004496"/>
    </source>
</evidence>
<dbReference type="InterPro" id="IPR013535">
    <property type="entry name" value="PUL_dom"/>
</dbReference>
<dbReference type="AlphaFoldDB" id="J4UBD4"/>
<dbReference type="EMBL" id="ALBS01000211">
    <property type="protein sequence ID" value="EJT48155.1"/>
    <property type="molecule type" value="Genomic_DNA"/>
</dbReference>
<evidence type="ECO:0000259" key="6">
    <source>
        <dbReference type="PROSITE" id="PS51394"/>
    </source>
</evidence>
<dbReference type="PANTHER" id="PTHR19849">
    <property type="entry name" value="PHOSPHOLIPASE A-2-ACTIVATING PROTEIN"/>
    <property type="match status" value="1"/>
</dbReference>
<evidence type="ECO:0000313" key="8">
    <source>
        <dbReference type="EMBL" id="EJT48155.1"/>
    </source>
</evidence>
<feature type="domain" description="PFU" evidence="6">
    <location>
        <begin position="400"/>
        <end position="495"/>
    </location>
</feature>
<dbReference type="InterPro" id="IPR036322">
    <property type="entry name" value="WD40_repeat_dom_sf"/>
</dbReference>
<evidence type="ECO:0000256" key="4">
    <source>
        <dbReference type="ARBA" id="ARBA00022737"/>
    </source>
</evidence>
<dbReference type="VEuPathDB" id="FungiDB:A1Q1_02859"/>
<proteinExistence type="predicted"/>
<accession>J4UBD4</accession>
<dbReference type="GO" id="GO:0043130">
    <property type="term" value="F:ubiquitin binding"/>
    <property type="evidence" value="ECO:0007669"/>
    <property type="project" value="TreeGrafter"/>
</dbReference>
<dbReference type="HOGENOM" id="CLU_011791_2_0_1"/>
<dbReference type="GeneID" id="25986372"/>
<dbReference type="SUPFAM" id="SSF50978">
    <property type="entry name" value="WD40 repeat-like"/>
    <property type="match status" value="1"/>
</dbReference>
<dbReference type="Pfam" id="PF08324">
    <property type="entry name" value="PUL"/>
    <property type="match status" value="1"/>
</dbReference>
<keyword evidence="3 5" id="KW-0853">WD repeat</keyword>
<reference evidence="8 9" key="1">
    <citation type="journal article" date="2012" name="Eukaryot. Cell">
        <title>Draft genome sequence of CBS 2479, the standard type strain of Trichosporon asahii.</title>
        <authorList>
            <person name="Yang R.Y."/>
            <person name="Li H.T."/>
            <person name="Zhu H."/>
            <person name="Zhou G.P."/>
            <person name="Wang M."/>
            <person name="Wang L."/>
        </authorList>
    </citation>
    <scope>NUCLEOTIDE SEQUENCE [LARGE SCALE GENOMIC DNA]</scope>
    <source>
        <strain evidence="9">ATCC 90039 / CBS 2479 / JCM 2466 / KCTC 7840 / NCYC 2677 / UAMH 7654</strain>
    </source>
</reference>
<dbReference type="Gene3D" id="2.130.10.10">
    <property type="entry name" value="YVTN repeat-like/Quinoprotein amine dehydrogenase"/>
    <property type="match status" value="1"/>
</dbReference>
<dbReference type="OrthoDB" id="10265988at2759"/>
<protein>
    <submittedName>
        <fullName evidence="8">Phospholipase A-2-activating protein</fullName>
    </submittedName>
</protein>
<dbReference type="Proteomes" id="UP000002748">
    <property type="component" value="Unassembled WGS sequence"/>
</dbReference>
<dbReference type="SMART" id="SM00320">
    <property type="entry name" value="WD40"/>
    <property type="match status" value="6"/>
</dbReference>
<dbReference type="KEGG" id="tasa:A1Q1_02859"/>
<dbReference type="GO" id="GO:0043161">
    <property type="term" value="P:proteasome-mediated ubiquitin-dependent protein catabolic process"/>
    <property type="evidence" value="ECO:0007669"/>
    <property type="project" value="TreeGrafter"/>
</dbReference>
<organism evidence="8 9">
    <name type="scientific">Trichosporon asahii var. asahii (strain ATCC 90039 / CBS 2479 / JCM 2466 / KCTC 7840 / NBRC 103889/ NCYC 2677 / UAMH 7654)</name>
    <name type="common">Yeast</name>
    <dbReference type="NCBI Taxonomy" id="1186058"/>
    <lineage>
        <taxon>Eukaryota</taxon>
        <taxon>Fungi</taxon>
        <taxon>Dikarya</taxon>
        <taxon>Basidiomycota</taxon>
        <taxon>Agaricomycotina</taxon>
        <taxon>Tremellomycetes</taxon>
        <taxon>Trichosporonales</taxon>
        <taxon>Trichosporonaceae</taxon>
        <taxon>Trichosporon</taxon>
    </lineage>
</organism>
<dbReference type="Gene3D" id="1.25.10.10">
    <property type="entry name" value="Leucine-rich Repeat Variant"/>
    <property type="match status" value="2"/>
</dbReference>
<evidence type="ECO:0000256" key="5">
    <source>
        <dbReference type="PROSITE-ProRule" id="PRU00221"/>
    </source>
</evidence>
<keyword evidence="4" id="KW-0677">Repeat</keyword>
<dbReference type="InterPro" id="IPR038122">
    <property type="entry name" value="PFU_sf"/>
</dbReference>
<dbReference type="Gene3D" id="3.10.20.870">
    <property type="entry name" value="PFU (PLAA family ubiquitin binding), C-terminal domain"/>
    <property type="match status" value="1"/>
</dbReference>
<evidence type="ECO:0000313" key="9">
    <source>
        <dbReference type="Proteomes" id="UP000002748"/>
    </source>
</evidence>
<feature type="domain" description="PUL" evidence="7">
    <location>
        <begin position="542"/>
        <end position="777"/>
    </location>
</feature>
<dbReference type="RefSeq" id="XP_014179563.1">
    <property type="nucleotide sequence ID" value="XM_014324088.1"/>
</dbReference>
<dbReference type="InterPro" id="IPR001680">
    <property type="entry name" value="WD40_rpt"/>
</dbReference>
<dbReference type="GO" id="GO:0005634">
    <property type="term" value="C:nucleus"/>
    <property type="evidence" value="ECO:0007669"/>
    <property type="project" value="TreeGrafter"/>
</dbReference>
<comment type="caution">
    <text evidence="8">The sequence shown here is derived from an EMBL/GenBank/DDBJ whole genome shotgun (WGS) entry which is preliminary data.</text>
</comment>
<evidence type="ECO:0000259" key="7">
    <source>
        <dbReference type="PROSITE" id="PS51396"/>
    </source>
</evidence>
<comment type="subcellular location">
    <subcellularLocation>
        <location evidence="1">Cytoplasm</location>
    </subcellularLocation>
</comment>
<evidence type="ECO:0000256" key="2">
    <source>
        <dbReference type="ARBA" id="ARBA00022490"/>
    </source>
</evidence>
<feature type="repeat" description="WD" evidence="5">
    <location>
        <begin position="254"/>
        <end position="286"/>
    </location>
</feature>
<sequence>MAKQYQLAFTLHGHSSDVRNLCVPNTKESVLLSASRDGSAIAWGPGSTSKDWDATVRAEELERRFVSCVTAVTNGGQRKLQIPSSEVDVLGYMVTGSSSGMLSTYPLPPLESQDATLDAPTLEPQHTVIEHRKNLCCIDASANGLLVSGSWDNTAIVWRDFKKAVHIEGHQQAVWAVRFVGEDRVLTASADKTIVLHSLDVAAGKSKPLQKYSGHTDCVRGLSLTPDGKGFWSCGNDGLVNLYSFDSPSPVRTLSGHTSFVYSVTAFPDGSGAISSGEDGTLRVWSSKRLSERKHLTADSELVQTIPHPSLSLWSTAIAPVPGSSSYYIISSSADSSIRFFSNEEQFMASQKDREDWDHEVAQRKLDKSATSSDLTFLEWRRLAGQVIMIKNNDNVEAYQWSQANTTWQQIGQVVDAIGSGRKQLYDGQEYDYVFDVDIQDGVPPLKLPYNVTENPWTAAQRFLEKNELPSGYAEQVVDFIQKNTGGVQLGTGGGNDAYVDPLTGGSRYTGASTGGGNQSWGGDPYTGGGAYSTQSAQPSVRILPVRTYLSFKKINPQAALGKVNEFNEAIKASSPDLALSAADEASLKAVVDILAADQPVKKEKWQPAALLSAAVKWPEDKRFPPPIDLLQAAGWGEPWNPSKPRATNQVLAMRALANLFNTTQGRAVMAAAGQAGVLAELRRGRQWDQVGTAKQPLATIALKPLSSPQILDNETTDSETIYRAGVALGNLLSSSATGSLPVGDVQNAKSLLFTRASATGEKRLTDLALEVGQLAS</sequence>
<dbReference type="PROSITE" id="PS51396">
    <property type="entry name" value="PUL"/>
    <property type="match status" value="1"/>
</dbReference>
<dbReference type="GO" id="GO:0005737">
    <property type="term" value="C:cytoplasm"/>
    <property type="evidence" value="ECO:0007669"/>
    <property type="project" value="UniProtKB-SubCell"/>
</dbReference>
<dbReference type="PROSITE" id="PS50082">
    <property type="entry name" value="WD_REPEATS_2"/>
    <property type="match status" value="2"/>
</dbReference>
<dbReference type="InterPro" id="IPR011989">
    <property type="entry name" value="ARM-like"/>
</dbReference>
<dbReference type="GO" id="GO:0010992">
    <property type="term" value="P:ubiquitin recycling"/>
    <property type="evidence" value="ECO:0007669"/>
    <property type="project" value="TreeGrafter"/>
</dbReference>
<dbReference type="InterPro" id="IPR015943">
    <property type="entry name" value="WD40/YVTN_repeat-like_dom_sf"/>
</dbReference>
<dbReference type="PANTHER" id="PTHR19849:SF0">
    <property type="entry name" value="PHOSPHOLIPASE A-2-ACTIVATING PROTEIN"/>
    <property type="match status" value="1"/>
</dbReference>
<feature type="repeat" description="WD" evidence="5">
    <location>
        <begin position="212"/>
        <end position="253"/>
    </location>
</feature>
<evidence type="ECO:0000256" key="3">
    <source>
        <dbReference type="ARBA" id="ARBA00022574"/>
    </source>
</evidence>
<dbReference type="Pfam" id="PF09070">
    <property type="entry name" value="PFU"/>
    <property type="match status" value="1"/>
</dbReference>
<dbReference type="InterPro" id="IPR015155">
    <property type="entry name" value="PFU"/>
</dbReference>
<name>J4UBD4_TRIAS</name>
<dbReference type="CDD" id="cd00200">
    <property type="entry name" value="WD40"/>
    <property type="match status" value="1"/>
</dbReference>
<keyword evidence="2" id="KW-0963">Cytoplasm</keyword>